<reference evidence="2" key="1">
    <citation type="submission" date="2016-09" db="EMBL/GenBank/DDBJ databases">
        <title>Genome Sequence of Bathymodiolus thermophilus sulfur-oxidizing gill endosymbiont.</title>
        <authorList>
            <person name="Ponnudurai R."/>
            <person name="Kleiner M."/>
            <person name="Sayavedra L."/>
            <person name="Thuermer A."/>
            <person name="Felbeck H."/>
            <person name="Schlueter R."/>
            <person name="Schweder T."/>
            <person name="Markert S."/>
        </authorList>
    </citation>
    <scope>NUCLEOTIDE SEQUENCE [LARGE SCALE GENOMIC DNA]</scope>
    <source>
        <strain evidence="2">BAT/CrabSpa'14</strain>
    </source>
</reference>
<dbReference type="Proteomes" id="UP000182798">
    <property type="component" value="Unassembled WGS sequence"/>
</dbReference>
<dbReference type="AlphaFoldDB" id="A0A1J8P610"/>
<proteinExistence type="predicted"/>
<protein>
    <submittedName>
        <fullName evidence="1">Uncharacterized protein</fullName>
    </submittedName>
</protein>
<comment type="caution">
    <text evidence="1">The sequence shown here is derived from an EMBL/GenBank/DDBJ whole genome shotgun (WGS) entry which is preliminary data.</text>
</comment>
<accession>A0A1J8P610</accession>
<name>A0A1J8P610_9GAMM</name>
<dbReference type="EMBL" id="MIQH01000677">
    <property type="protein sequence ID" value="OJA03395.1"/>
    <property type="molecule type" value="Genomic_DNA"/>
</dbReference>
<gene>
    <name evidence="1" type="ORF">BGC33_03535</name>
</gene>
<organism evidence="1 2">
    <name type="scientific">Bathymodiolus thermophilus thioautotrophic gill symbiont</name>
    <dbReference type="NCBI Taxonomy" id="2360"/>
    <lineage>
        <taxon>Bacteria</taxon>
        <taxon>Pseudomonadati</taxon>
        <taxon>Pseudomonadota</taxon>
        <taxon>Gammaproteobacteria</taxon>
        <taxon>sulfur-oxidizing symbionts</taxon>
    </lineage>
</organism>
<evidence type="ECO:0000313" key="1">
    <source>
        <dbReference type="EMBL" id="OJA03395.1"/>
    </source>
</evidence>
<sequence length="173" mass="19017">LGGGKFANGALSAAFVHLFRESIRPAQRLKVRFSGGSDEVDTMFDSGEEAYNEFSGGKLAKVKDLLLRYAQTPRGREVMAQSGTLKIQPGNGSASFNGVNINFSGRGGLPALGHEIGHTIFGGGYVDYRGQGCPSCPVGNVRYNENPFRMIRRETYTETNRNSDYYGHMFWVY</sequence>
<feature type="non-terminal residue" evidence="1">
    <location>
        <position position="1"/>
    </location>
</feature>
<dbReference type="RefSeq" id="WP_158009358.1">
    <property type="nucleotide sequence ID" value="NZ_MIQH01000677.1"/>
</dbReference>
<evidence type="ECO:0000313" key="2">
    <source>
        <dbReference type="Proteomes" id="UP000182798"/>
    </source>
</evidence>